<dbReference type="AlphaFoldDB" id="A0A166NIV4"/>
<name>A0A166NIV4_9AGAM</name>
<organism evidence="1">
    <name type="scientific">Athelia psychrophila</name>
    <dbReference type="NCBI Taxonomy" id="1759441"/>
    <lineage>
        <taxon>Eukaryota</taxon>
        <taxon>Fungi</taxon>
        <taxon>Dikarya</taxon>
        <taxon>Basidiomycota</taxon>
        <taxon>Agaricomycotina</taxon>
        <taxon>Agaricomycetes</taxon>
        <taxon>Agaricomycetidae</taxon>
        <taxon>Atheliales</taxon>
        <taxon>Atheliaceae</taxon>
        <taxon>Athelia</taxon>
    </lineage>
</organism>
<reference evidence="1" key="1">
    <citation type="journal article" date="2016" name="Mol. Biol. Evol.">
        <title>Comparative Genomics of Early-Diverging Mushroom-Forming Fungi Provides Insights into the Origins of Lignocellulose Decay Capabilities.</title>
        <authorList>
            <person name="Nagy L.G."/>
            <person name="Riley R."/>
            <person name="Tritt A."/>
            <person name="Adam C."/>
            <person name="Daum C."/>
            <person name="Floudas D."/>
            <person name="Sun H."/>
            <person name="Yadav J.S."/>
            <person name="Pangilinan J."/>
            <person name="Larsson K.H."/>
            <person name="Matsuura K."/>
            <person name="Barry K."/>
            <person name="Labutti K."/>
            <person name="Kuo R."/>
            <person name="Ohm R.A."/>
            <person name="Bhattacharya S.S."/>
            <person name="Shirouzu T."/>
            <person name="Yoshinaga Y."/>
            <person name="Martin F.M."/>
            <person name="Grigoriev I.V."/>
            <person name="Hibbett D.S."/>
        </authorList>
    </citation>
    <scope>NUCLEOTIDE SEQUENCE [LARGE SCALE GENOMIC DNA]</scope>
    <source>
        <strain evidence="1">CBS 109695</strain>
    </source>
</reference>
<sequence length="138" mass="15888">MGTVRLLSSLLAMNQHRWRHEIPHLCQWSCTRLVQYRASIIEPRPQPHCYILVVFPFTSAIWHKYCNAWLANPSPRWYANLIPELTSSPTRFRMGTDHSCRCYPDSAAVHCPPFSFPQSFREDLAESISGSSPRGVQS</sequence>
<evidence type="ECO:0000313" key="1">
    <source>
        <dbReference type="EMBL" id="KZP25051.1"/>
    </source>
</evidence>
<gene>
    <name evidence="1" type="ORF">FIBSPDRAFT_403037</name>
</gene>
<proteinExistence type="predicted"/>
<dbReference type="EMBL" id="KV417523">
    <property type="protein sequence ID" value="KZP25051.1"/>
    <property type="molecule type" value="Genomic_DNA"/>
</dbReference>
<protein>
    <submittedName>
        <fullName evidence="1">Uncharacterized protein</fullName>
    </submittedName>
</protein>
<accession>A0A166NIV4</accession>